<evidence type="ECO:0000256" key="1">
    <source>
        <dbReference type="SAM" id="MobiDB-lite"/>
    </source>
</evidence>
<comment type="caution">
    <text evidence="2">The sequence shown here is derived from an EMBL/GenBank/DDBJ whole genome shotgun (WGS) entry which is preliminary data.</text>
</comment>
<evidence type="ECO:0000313" key="3">
    <source>
        <dbReference type="Proteomes" id="UP000285084"/>
    </source>
</evidence>
<evidence type="ECO:0000313" key="2">
    <source>
        <dbReference type="EMBL" id="RKK68679.1"/>
    </source>
</evidence>
<dbReference type="AlphaFoldDB" id="A0A420MKZ3"/>
<feature type="compositionally biased region" description="Polar residues" evidence="1">
    <location>
        <begin position="42"/>
        <end position="55"/>
    </location>
</feature>
<dbReference type="EMBL" id="MRCX01000179">
    <property type="protein sequence ID" value="RKK68679.1"/>
    <property type="molecule type" value="Genomic_DNA"/>
</dbReference>
<accession>A0A420MKZ3</accession>
<sequence>MPYYREIQKNKNLRQGIKQITQEITEAKEELEALTSKRPTKQENPQDIQNMMRGTTGSGERFKIIDLGKY</sequence>
<feature type="region of interest" description="Disordered" evidence="1">
    <location>
        <begin position="37"/>
        <end position="59"/>
    </location>
</feature>
<reference evidence="2 3" key="1">
    <citation type="journal article" date="2018" name="Sci. Rep.">
        <title>Characterisation of pathogen-specific regions and novel effector candidates in Fusarium oxysporum f. sp. cepae.</title>
        <authorList>
            <person name="Armitage A.D."/>
            <person name="Taylor A."/>
            <person name="Sobczyk M.K."/>
            <person name="Baxter L."/>
            <person name="Greenfield B.P."/>
            <person name="Bates H.J."/>
            <person name="Wilson F."/>
            <person name="Jackson A.C."/>
            <person name="Ott S."/>
            <person name="Harrison R.J."/>
            <person name="Clarkson J.P."/>
        </authorList>
    </citation>
    <scope>NUCLEOTIDE SEQUENCE [LARGE SCALE GENOMIC DNA]</scope>
    <source>
        <strain evidence="2 3">Fo_A13</strain>
    </source>
</reference>
<protein>
    <submittedName>
        <fullName evidence="2">Uncharacterized protein</fullName>
    </submittedName>
</protein>
<name>A0A420MKZ3_FUSOX</name>
<proteinExistence type="predicted"/>
<gene>
    <name evidence="2" type="ORF">BFJ69_g13424</name>
</gene>
<organism evidence="2 3">
    <name type="scientific">Fusarium oxysporum</name>
    <name type="common">Fusarium vascular wilt</name>
    <dbReference type="NCBI Taxonomy" id="5507"/>
    <lineage>
        <taxon>Eukaryota</taxon>
        <taxon>Fungi</taxon>
        <taxon>Dikarya</taxon>
        <taxon>Ascomycota</taxon>
        <taxon>Pezizomycotina</taxon>
        <taxon>Sordariomycetes</taxon>
        <taxon>Hypocreomycetidae</taxon>
        <taxon>Hypocreales</taxon>
        <taxon>Nectriaceae</taxon>
        <taxon>Fusarium</taxon>
        <taxon>Fusarium oxysporum species complex</taxon>
    </lineage>
</organism>
<dbReference type="Proteomes" id="UP000285084">
    <property type="component" value="Unassembled WGS sequence"/>
</dbReference>